<proteinExistence type="predicted"/>
<comment type="caution">
    <text evidence="1">The sequence shown here is derived from an EMBL/GenBank/DDBJ whole genome shotgun (WGS) entry which is preliminary data.</text>
</comment>
<reference evidence="2" key="1">
    <citation type="journal article" date="2019" name="Int. J. Syst. Evol. Microbiol.">
        <title>The Global Catalogue of Microorganisms (GCM) 10K type strain sequencing project: providing services to taxonomists for standard genome sequencing and annotation.</title>
        <authorList>
            <consortium name="The Broad Institute Genomics Platform"/>
            <consortium name="The Broad Institute Genome Sequencing Center for Infectious Disease"/>
            <person name="Wu L."/>
            <person name="Ma J."/>
        </authorList>
    </citation>
    <scope>NUCLEOTIDE SEQUENCE [LARGE SCALE GENOMIC DNA]</scope>
    <source>
        <strain evidence="2">CECT 7131</strain>
    </source>
</reference>
<keyword evidence="2" id="KW-1185">Reference proteome</keyword>
<feature type="non-terminal residue" evidence="1">
    <location>
        <position position="1"/>
    </location>
</feature>
<sequence length="59" mass="6027">DFASGTDRLKFIGIGKADIHTTAATEGGVAGLLVTYDAQGDSVFLAHVSKIAAADMLFA</sequence>
<dbReference type="RefSeq" id="WP_290316067.1">
    <property type="nucleotide sequence ID" value="NZ_JAUFPN010000069.1"/>
</dbReference>
<evidence type="ECO:0000313" key="1">
    <source>
        <dbReference type="EMBL" id="MDN3564276.1"/>
    </source>
</evidence>
<organism evidence="1 2">
    <name type="scientific">Paeniroseomonas aquatica</name>
    <dbReference type="NCBI Taxonomy" id="373043"/>
    <lineage>
        <taxon>Bacteria</taxon>
        <taxon>Pseudomonadati</taxon>
        <taxon>Pseudomonadota</taxon>
        <taxon>Alphaproteobacteria</taxon>
        <taxon>Acetobacterales</taxon>
        <taxon>Acetobacteraceae</taxon>
        <taxon>Paeniroseomonas</taxon>
    </lineage>
</organism>
<dbReference type="Proteomes" id="UP001529369">
    <property type="component" value="Unassembled WGS sequence"/>
</dbReference>
<accession>A0ABT8A3L0</accession>
<dbReference type="EMBL" id="JAUFPN010000069">
    <property type="protein sequence ID" value="MDN3564276.1"/>
    <property type="molecule type" value="Genomic_DNA"/>
</dbReference>
<gene>
    <name evidence="1" type="ORF">QWZ14_07835</name>
</gene>
<protein>
    <submittedName>
        <fullName evidence="1">Uncharacterized protein</fullName>
    </submittedName>
</protein>
<evidence type="ECO:0000313" key="2">
    <source>
        <dbReference type="Proteomes" id="UP001529369"/>
    </source>
</evidence>
<name>A0ABT8A3L0_9PROT</name>